<reference evidence="4" key="1">
    <citation type="journal article" date="2019" name="Int. J. Syst. Evol. Microbiol.">
        <title>The Global Catalogue of Microorganisms (GCM) 10K type strain sequencing project: providing services to taxonomists for standard genome sequencing and annotation.</title>
        <authorList>
            <consortium name="The Broad Institute Genomics Platform"/>
            <consortium name="The Broad Institute Genome Sequencing Center for Infectious Disease"/>
            <person name="Wu L."/>
            <person name="Ma J."/>
        </authorList>
    </citation>
    <scope>NUCLEOTIDE SEQUENCE [LARGE SCALE GENOMIC DNA]</scope>
    <source>
        <strain evidence="4">JCM 16014</strain>
    </source>
</reference>
<feature type="compositionally biased region" description="Basic and acidic residues" evidence="1">
    <location>
        <begin position="166"/>
        <end position="181"/>
    </location>
</feature>
<feature type="compositionally biased region" description="Gly residues" evidence="1">
    <location>
        <begin position="105"/>
        <end position="133"/>
    </location>
</feature>
<evidence type="ECO:0000313" key="4">
    <source>
        <dbReference type="Proteomes" id="UP001500751"/>
    </source>
</evidence>
<keyword evidence="4" id="KW-1185">Reference proteome</keyword>
<gene>
    <name evidence="3" type="ORF">GCM10009839_86950</name>
</gene>
<name>A0ABP5H2X1_9ACTN</name>
<dbReference type="EMBL" id="BAAAQN010000087">
    <property type="protein sequence ID" value="GAA2062405.1"/>
    <property type="molecule type" value="Genomic_DNA"/>
</dbReference>
<sequence length="412" mass="42323">MKTRRPALPLPLSGVRRRAGAVRAVQAYASLPSAPAGGTMEFRVSVPGRTACSVAVRRIGTPVPTPAVRFAGEDQDGASVAWMRIGGGAGRDRFGAFGSRSGSGSDSGSGSGPGSGSGSGLGDGARSGSGSRGGNPSDRATRSGRGAGGDDRDSTDSGGQVGGRAHFGDGARSGGREHVGGREQISGRGPAAGCSDIFGEPVRSGSGIGSMLRADPLDDGVGVPLTWCDWEPSLLLDIPESWPPGLYVARFSVEAPLLSMVALRGRSAYVPFVVRAPLAAGFPTLTILPFAAYAAANPWPTAEVRRARAVSLDRPFAGDGLPPAFAADAAFVQALVDTDFATSLDLHAGLVDPGAYRRVRFRPDVWSPRMREALERASLRGTEVVGLEQVPPPSVGFAAGPDGRPDRVLVRC</sequence>
<feature type="domain" description="N,N-dimethylformamidase beta subunit-like C-terminal" evidence="2">
    <location>
        <begin position="227"/>
        <end position="385"/>
    </location>
</feature>
<evidence type="ECO:0000256" key="1">
    <source>
        <dbReference type="SAM" id="MobiDB-lite"/>
    </source>
</evidence>
<dbReference type="Proteomes" id="UP001500751">
    <property type="component" value="Unassembled WGS sequence"/>
</dbReference>
<feature type="region of interest" description="Disordered" evidence="1">
    <location>
        <begin position="93"/>
        <end position="198"/>
    </location>
</feature>
<feature type="compositionally biased region" description="Low complexity" evidence="1">
    <location>
        <begin position="95"/>
        <end position="104"/>
    </location>
</feature>
<evidence type="ECO:0000259" key="2">
    <source>
        <dbReference type="Pfam" id="PF20254"/>
    </source>
</evidence>
<accession>A0ABP5H2X1</accession>
<proteinExistence type="predicted"/>
<dbReference type="RefSeq" id="WP_344671619.1">
    <property type="nucleotide sequence ID" value="NZ_BAAAQN010000087.1"/>
</dbReference>
<protein>
    <recommendedName>
        <fullName evidence="2">N,N-dimethylformamidase beta subunit-like C-terminal domain-containing protein</fullName>
    </recommendedName>
</protein>
<evidence type="ECO:0000313" key="3">
    <source>
        <dbReference type="EMBL" id="GAA2062405.1"/>
    </source>
</evidence>
<dbReference type="Pfam" id="PF20254">
    <property type="entry name" value="DMFA2_C"/>
    <property type="match status" value="1"/>
</dbReference>
<comment type="caution">
    <text evidence="3">The sequence shown here is derived from an EMBL/GenBank/DDBJ whole genome shotgun (WGS) entry which is preliminary data.</text>
</comment>
<organism evidence="3 4">
    <name type="scientific">Catenulispora yoronensis</name>
    <dbReference type="NCBI Taxonomy" id="450799"/>
    <lineage>
        <taxon>Bacteria</taxon>
        <taxon>Bacillati</taxon>
        <taxon>Actinomycetota</taxon>
        <taxon>Actinomycetes</taxon>
        <taxon>Catenulisporales</taxon>
        <taxon>Catenulisporaceae</taxon>
        <taxon>Catenulispora</taxon>
    </lineage>
</organism>
<dbReference type="InterPro" id="IPR046540">
    <property type="entry name" value="DMFA2_C"/>
</dbReference>